<evidence type="ECO:0000259" key="13">
    <source>
        <dbReference type="Pfam" id="PF07819"/>
    </source>
</evidence>
<dbReference type="PROSITE" id="PS51257">
    <property type="entry name" value="PROKAR_LIPOPROTEIN"/>
    <property type="match status" value="1"/>
</dbReference>
<dbReference type="PROSITE" id="PS50088">
    <property type="entry name" value="ANK_REPEAT"/>
    <property type="match status" value="1"/>
</dbReference>
<dbReference type="InterPro" id="IPR039529">
    <property type="entry name" value="PGAP1/BST1"/>
</dbReference>
<organism evidence="14 15">
    <name type="scientific">Temnothorax longispinosus</name>
    <dbReference type="NCBI Taxonomy" id="300112"/>
    <lineage>
        <taxon>Eukaryota</taxon>
        <taxon>Metazoa</taxon>
        <taxon>Ecdysozoa</taxon>
        <taxon>Arthropoda</taxon>
        <taxon>Hexapoda</taxon>
        <taxon>Insecta</taxon>
        <taxon>Pterygota</taxon>
        <taxon>Neoptera</taxon>
        <taxon>Endopterygota</taxon>
        <taxon>Hymenoptera</taxon>
        <taxon>Apocrita</taxon>
        <taxon>Aculeata</taxon>
        <taxon>Formicoidea</taxon>
        <taxon>Formicidae</taxon>
        <taxon>Myrmicinae</taxon>
        <taxon>Temnothorax</taxon>
    </lineage>
</organism>
<keyword evidence="5 11" id="KW-0378">Hydrolase</keyword>
<keyword evidence="4 11" id="KW-0812">Transmembrane</keyword>
<dbReference type="PANTHER" id="PTHR15495:SF7">
    <property type="entry name" value="GPI INOSITOL-DEACYLASE"/>
    <property type="match status" value="1"/>
</dbReference>
<reference evidence="14 15" key="1">
    <citation type="journal article" date="2019" name="Philos. Trans. R. Soc. Lond., B, Biol. Sci.">
        <title>Ant behaviour and brain gene expression of defending hosts depend on the ecological success of the intruding social parasite.</title>
        <authorList>
            <person name="Kaur R."/>
            <person name="Stoldt M."/>
            <person name="Jongepier E."/>
            <person name="Feldmeyer B."/>
            <person name="Menzel F."/>
            <person name="Bornberg-Bauer E."/>
            <person name="Foitzik S."/>
        </authorList>
    </citation>
    <scope>NUCLEOTIDE SEQUENCE [LARGE SCALE GENOMIC DNA]</scope>
    <source>
        <tissue evidence="14">Whole body</tissue>
    </source>
</reference>
<feature type="transmembrane region" description="Helical" evidence="11">
    <location>
        <begin position="1109"/>
        <end position="1134"/>
    </location>
</feature>
<evidence type="ECO:0000256" key="4">
    <source>
        <dbReference type="ARBA" id="ARBA00022692"/>
    </source>
</evidence>
<evidence type="ECO:0000256" key="8">
    <source>
        <dbReference type="ARBA" id="ARBA00022989"/>
    </source>
</evidence>
<evidence type="ECO:0000313" key="15">
    <source>
        <dbReference type="Proteomes" id="UP000310200"/>
    </source>
</evidence>
<feature type="transmembrane region" description="Helical" evidence="11">
    <location>
        <begin position="490"/>
        <end position="509"/>
    </location>
</feature>
<dbReference type="GO" id="GO:0015031">
    <property type="term" value="P:protein transport"/>
    <property type="evidence" value="ECO:0007669"/>
    <property type="project" value="UniProtKB-KW"/>
</dbReference>
<evidence type="ECO:0000256" key="9">
    <source>
        <dbReference type="ARBA" id="ARBA00023136"/>
    </source>
</evidence>
<keyword evidence="3 11" id="KW-0813">Transport</keyword>
<evidence type="ECO:0000256" key="1">
    <source>
        <dbReference type="ARBA" id="ARBA00004477"/>
    </source>
</evidence>
<feature type="transmembrane region" description="Helical" evidence="11">
    <location>
        <begin position="1334"/>
        <end position="1356"/>
    </location>
</feature>
<dbReference type="Gene3D" id="3.40.50.1820">
    <property type="entry name" value="alpha/beta hydrolase"/>
    <property type="match status" value="1"/>
</dbReference>
<dbReference type="InterPro" id="IPR036770">
    <property type="entry name" value="Ankyrin_rpt-contain_sf"/>
</dbReference>
<dbReference type="SMART" id="SM00248">
    <property type="entry name" value="ANK"/>
    <property type="match status" value="1"/>
</dbReference>
<feature type="transmembrane region" description="Helical" evidence="11">
    <location>
        <begin position="1281"/>
        <end position="1298"/>
    </location>
</feature>
<evidence type="ECO:0000256" key="10">
    <source>
        <dbReference type="PROSITE-ProRule" id="PRU00023"/>
    </source>
</evidence>
<evidence type="ECO:0000256" key="12">
    <source>
        <dbReference type="SAM" id="MobiDB-lite"/>
    </source>
</evidence>
<dbReference type="InterPro" id="IPR012908">
    <property type="entry name" value="PGAP1-ab_dom-like"/>
</dbReference>
<dbReference type="Gene3D" id="1.25.40.20">
    <property type="entry name" value="Ankyrin repeat-containing domain"/>
    <property type="match status" value="1"/>
</dbReference>
<dbReference type="GO" id="GO:0005789">
    <property type="term" value="C:endoplasmic reticulum membrane"/>
    <property type="evidence" value="ECO:0007669"/>
    <property type="project" value="UniProtKB-SubCell"/>
</dbReference>
<feature type="transmembrane region" description="Helical" evidence="11">
    <location>
        <begin position="1173"/>
        <end position="1197"/>
    </location>
</feature>
<comment type="caution">
    <text evidence="14">The sequence shown here is derived from an EMBL/GenBank/DDBJ whole genome shotgun (WGS) entry which is preliminary data.</text>
</comment>
<sequence length="1359" mass="152319">MIIAKYACTTKCSGKPNAFNLSIASLSCGVICIKPDPTPAAAPVPAPPFTAPPAAAAAAAAAAGATPPPDAGKTRAPVPVVGSTGRISGTDLLKKTVQQRWILLNDLTHLLKLWLQTQKGQRIWTLILKLLLGFRRIFSYGYQPPRMAGMAHPDPSASESERECAPESRNRLHGVGRAPIGLAARADDQCRRFYPELSSAVGCATKILEERLRERVCLGDADGVHDLLNVGVDVNVRDGSGWTALHWACKEGYLDIVALLLKNGADKNLRSDMGDTPASVCSNQQILYLLSDDFMYDSSLRAVTFPAPDFLRAPANSSKVRNNIYDKSRLVTSFQDELVLKIRVANTADPDFIEVELPRSELTYQALLCLCCKELDLNLHQIQKLRKLPDTRLRRDKDIQRLQNFQEIEVVVDTTNVYKSMQNANGVANSLPTLPANGYQSISKKDQTILITVPSGLTMTVVSRTNVESSPSTSRFERGEILKMMSVKRIMIYGSLVPFFIMLTLLYVLGVARYVTDFEENTCEMTYMFEYPQYVRISLKDDLEDEYPRFGLYAYGEGFLTEKLRRMHFSGIPVLFIPGNAGSHEQVRSIASVSLRKSQKYPFHFDFFTISFSKDYSALYGGVLMEQTVYVSHCIKAILALYKGKMDNVVLIGHSMGGIVAKGALLLAPNMNASFASMIINLASPHTPSLVLDSVLANYYHELERHLHKIKDAGVKVASIGGGPRDILVPAAQTFDRTADINVLSTSIPVVWKSTDHLSILWCKQLVFTIVRSLFDSVERSEKPPKITSNPNLKMKSLSYHFLQHTSGKKLYHYTEKIKFEADAEWVNIPQQYVWNNKNGVKKSSTIYLVVELFHKSDFLTIDAINLENQNWLEWGWNLTNKTRLLPDPSYRPRRTVDLDLKEIRYPHVTHAIVRITPDDLEKYLTISFDSYFYNNRIESTRNRFLHPKYLFGFRGPNLIETVKGSVRYYVTLSNIIDAVTIELKSPNCLKHHAIVELLESSNVGSTQTKIFTNTDDGPKTMKMQTLYGRPNDTASLRVTLEPECTYMINIQPGGIVDKVSCRIRDRWPLLYMAVMSLLLLFVSIKIHYGSDTLPTIVITIMLSFFFNVTYETCIALCIIGVSAIGVCCSVIFLGSVAHGIAVRFLARAIAFSITWSDWLLSGLNQLPFITTVLVLSLIPTTCGALGMLVSVFLYFLKLTRMYEDYLEGILMAPLQHFNWFKRWKSTKSEEESDRSISQEIYNHLILFLLCSFAALPAIPSVLVWAKNFSYDMRLSTEDPVLTTSWTILAACSTLGIVQISPDHKGYRSLLLSNVLRFTSWVILSMTAAPHPSFYQWCMPPITATVVTLITLNSIIPHG</sequence>
<keyword evidence="10" id="KW-0040">ANK repeat</keyword>
<keyword evidence="6 11" id="KW-0256">Endoplasmic reticulum</keyword>
<dbReference type="PROSITE" id="PS50297">
    <property type="entry name" value="ANK_REP_REGION"/>
    <property type="match status" value="1"/>
</dbReference>
<feature type="transmembrane region" description="Helical" evidence="11">
    <location>
        <begin position="1310"/>
        <end position="1328"/>
    </location>
</feature>
<evidence type="ECO:0000256" key="7">
    <source>
        <dbReference type="ARBA" id="ARBA00022927"/>
    </source>
</evidence>
<evidence type="ECO:0000256" key="3">
    <source>
        <dbReference type="ARBA" id="ARBA00022448"/>
    </source>
</evidence>
<keyword evidence="15" id="KW-1185">Reference proteome</keyword>
<dbReference type="EC" id="3.1.-.-" evidence="11"/>
<dbReference type="GO" id="GO:0006888">
    <property type="term" value="P:endoplasmic reticulum to Golgi vesicle-mediated transport"/>
    <property type="evidence" value="ECO:0007669"/>
    <property type="project" value="TreeGrafter"/>
</dbReference>
<dbReference type="SUPFAM" id="SSF48403">
    <property type="entry name" value="Ankyrin repeat"/>
    <property type="match status" value="1"/>
</dbReference>
<dbReference type="SUPFAM" id="SSF53474">
    <property type="entry name" value="alpha/beta-Hydrolases"/>
    <property type="match status" value="1"/>
</dbReference>
<evidence type="ECO:0000256" key="2">
    <source>
        <dbReference type="ARBA" id="ARBA00006931"/>
    </source>
</evidence>
<dbReference type="PANTHER" id="PTHR15495">
    <property type="entry name" value="NEGATIVE REGULATOR OF VESICLE FORMATION-RELATED"/>
    <property type="match status" value="1"/>
</dbReference>
<feature type="transmembrane region" description="Helical" evidence="11">
    <location>
        <begin position="1245"/>
        <end position="1266"/>
    </location>
</feature>
<keyword evidence="8 11" id="KW-1133">Transmembrane helix</keyword>
<accession>A0A4S2KFU8</accession>
<evidence type="ECO:0000256" key="5">
    <source>
        <dbReference type="ARBA" id="ARBA00022801"/>
    </source>
</evidence>
<protein>
    <recommendedName>
        <fullName evidence="11">GPI inositol-deacylase</fullName>
        <ecNumber evidence="11">3.1.-.-</ecNumber>
    </recommendedName>
</protein>
<evidence type="ECO:0000256" key="6">
    <source>
        <dbReference type="ARBA" id="ARBA00022824"/>
    </source>
</evidence>
<feature type="region of interest" description="Disordered" evidence="12">
    <location>
        <begin position="60"/>
        <end position="80"/>
    </location>
</feature>
<feature type="transmembrane region" description="Helical" evidence="11">
    <location>
        <begin position="1070"/>
        <end position="1089"/>
    </location>
</feature>
<feature type="repeat" description="ANK" evidence="10">
    <location>
        <begin position="240"/>
        <end position="272"/>
    </location>
</feature>
<comment type="subcellular location">
    <subcellularLocation>
        <location evidence="1">Endoplasmic reticulum membrane</location>
        <topology evidence="1">Multi-pass membrane protein</topology>
    </subcellularLocation>
</comment>
<dbReference type="InterPro" id="IPR029058">
    <property type="entry name" value="AB_hydrolase_fold"/>
</dbReference>
<dbReference type="InterPro" id="IPR002110">
    <property type="entry name" value="Ankyrin_rpt"/>
</dbReference>
<evidence type="ECO:0000256" key="11">
    <source>
        <dbReference type="RuleBase" id="RU365011"/>
    </source>
</evidence>
<evidence type="ECO:0000313" key="14">
    <source>
        <dbReference type="EMBL" id="TGZ46647.1"/>
    </source>
</evidence>
<keyword evidence="7 11" id="KW-0653">Protein transport</keyword>
<name>A0A4S2KFU8_9HYME</name>
<dbReference type="EMBL" id="QBLH01002847">
    <property type="protein sequence ID" value="TGZ46647.1"/>
    <property type="molecule type" value="Genomic_DNA"/>
</dbReference>
<dbReference type="GO" id="GO:0050185">
    <property type="term" value="F:phosphatidylinositol deacylase activity"/>
    <property type="evidence" value="ECO:0007669"/>
    <property type="project" value="TreeGrafter"/>
</dbReference>
<gene>
    <name evidence="14" type="ORF">DBV15_04067</name>
</gene>
<feature type="domain" description="GPI inositol-deacylase PGAP1-like alpha/beta" evidence="13">
    <location>
        <begin position="569"/>
        <end position="776"/>
    </location>
</feature>
<dbReference type="Pfam" id="PF12796">
    <property type="entry name" value="Ank_2"/>
    <property type="match status" value="1"/>
</dbReference>
<proteinExistence type="inferred from homology"/>
<dbReference type="Proteomes" id="UP000310200">
    <property type="component" value="Unassembled WGS sequence"/>
</dbReference>
<dbReference type="Pfam" id="PF07819">
    <property type="entry name" value="PGAP1"/>
    <property type="match status" value="1"/>
</dbReference>
<dbReference type="GO" id="GO:0006505">
    <property type="term" value="P:GPI anchor metabolic process"/>
    <property type="evidence" value="ECO:0007669"/>
    <property type="project" value="TreeGrafter"/>
</dbReference>
<keyword evidence="9 11" id="KW-0472">Membrane</keyword>
<comment type="similarity">
    <text evidence="2 11">Belongs to the GPI inositol-deacylase family.</text>
</comment>
<dbReference type="STRING" id="300112.A0A4S2KFU8"/>
<comment type="function">
    <text evidence="11">Involved in inositol deacylation of GPI-anchored proteins which plays important roles in the quality control and ER-associated degradation of GPI-anchored proteins.</text>
</comment>